<proteinExistence type="inferred from homology"/>
<dbReference type="InterPro" id="IPR007383">
    <property type="entry name" value="DUF445"/>
</dbReference>
<dbReference type="RefSeq" id="WP_213235453.1">
    <property type="nucleotide sequence ID" value="NZ_JAHBCL010000004.1"/>
</dbReference>
<reference evidence="7 8" key="1">
    <citation type="submission" date="2021-05" db="EMBL/GenBank/DDBJ databases">
        <title>Fusibacter ferrireducens sp. nov., an anaerobic, sulfur- and Fe-reducing bacterium isolated from the mangrove sediment.</title>
        <authorList>
            <person name="Qiu D."/>
        </authorList>
    </citation>
    <scope>NUCLEOTIDE SEQUENCE [LARGE SCALE GENOMIC DNA]</scope>
    <source>
        <strain evidence="7 8">DSM 12116</strain>
    </source>
</reference>
<evidence type="ECO:0000256" key="4">
    <source>
        <dbReference type="ARBA" id="ARBA00022989"/>
    </source>
</evidence>
<comment type="caution">
    <text evidence="7">The sequence shown here is derived from an EMBL/GenBank/DDBJ whole genome shotgun (WGS) entry which is preliminary data.</text>
</comment>
<evidence type="ECO:0000313" key="8">
    <source>
        <dbReference type="Proteomes" id="UP000746471"/>
    </source>
</evidence>
<sequence>MWSMLLFLAAIGAVIGWMTNVIAIKLLFRPINPISIPGLPFKFQGLIPKRKTEIARSIGEVVADELVSMEEIIDKLIEGIDRAEVIKMIKVKIVTVANEKMPAMIPSMFKGMIISNVETMIDENGEAIMIELTEKLAHKALEAIDIKEIVEDRINAYDFEKIEEMTIKIAQNELKHIEVLGGLIGFLIGLLQGTIVILFFK</sequence>
<name>A0ABS5PKH0_9FIRM</name>
<evidence type="ECO:0000256" key="1">
    <source>
        <dbReference type="ARBA" id="ARBA00004308"/>
    </source>
</evidence>
<keyword evidence="5 6" id="KW-0472">Membrane</keyword>
<evidence type="ECO:0000313" key="7">
    <source>
        <dbReference type="EMBL" id="MBS7525665.1"/>
    </source>
</evidence>
<comment type="similarity">
    <text evidence="2">Belongs to the UPF0754 family.</text>
</comment>
<dbReference type="PANTHER" id="PTHR35791">
    <property type="entry name" value="UPF0754 MEMBRANE PROTEIN YHEB"/>
    <property type="match status" value="1"/>
</dbReference>
<feature type="transmembrane region" description="Helical" evidence="6">
    <location>
        <begin position="179"/>
        <end position="200"/>
    </location>
</feature>
<protein>
    <submittedName>
        <fullName evidence="7">DUF445 family protein</fullName>
    </submittedName>
</protein>
<organism evidence="7 8">
    <name type="scientific">Fusibacter paucivorans</name>
    <dbReference type="NCBI Taxonomy" id="76009"/>
    <lineage>
        <taxon>Bacteria</taxon>
        <taxon>Bacillati</taxon>
        <taxon>Bacillota</taxon>
        <taxon>Clostridia</taxon>
        <taxon>Eubacteriales</taxon>
        <taxon>Eubacteriales Family XII. Incertae Sedis</taxon>
        <taxon>Fusibacter</taxon>
    </lineage>
</organism>
<evidence type="ECO:0000256" key="5">
    <source>
        <dbReference type="ARBA" id="ARBA00023136"/>
    </source>
</evidence>
<keyword evidence="4 6" id="KW-1133">Transmembrane helix</keyword>
<accession>A0ABS5PKH0</accession>
<dbReference type="Proteomes" id="UP000746471">
    <property type="component" value="Unassembled WGS sequence"/>
</dbReference>
<gene>
    <name evidence="7" type="ORF">KHM83_03135</name>
</gene>
<evidence type="ECO:0000256" key="2">
    <source>
        <dbReference type="ARBA" id="ARBA00008053"/>
    </source>
</evidence>
<evidence type="ECO:0000256" key="6">
    <source>
        <dbReference type="SAM" id="Phobius"/>
    </source>
</evidence>
<keyword evidence="3 6" id="KW-0812">Transmembrane</keyword>
<evidence type="ECO:0000256" key="3">
    <source>
        <dbReference type="ARBA" id="ARBA00022692"/>
    </source>
</evidence>
<dbReference type="PANTHER" id="PTHR35791:SF1">
    <property type="entry name" value="UPF0754 MEMBRANE PROTEIN YHEB"/>
    <property type="match status" value="1"/>
</dbReference>
<comment type="subcellular location">
    <subcellularLocation>
        <location evidence="1">Endomembrane system</location>
    </subcellularLocation>
</comment>
<keyword evidence="8" id="KW-1185">Reference proteome</keyword>
<dbReference type="EMBL" id="JAHBCL010000004">
    <property type="protein sequence ID" value="MBS7525665.1"/>
    <property type="molecule type" value="Genomic_DNA"/>
</dbReference>
<dbReference type="Pfam" id="PF04286">
    <property type="entry name" value="DUF445"/>
    <property type="match status" value="2"/>
</dbReference>